<sequence>MFTRFVLNLIAVAICTVLLLVAKPVMSDVIADNANITIKLDRYLGGNDTKLAAKAALSFNFSNGASENVCSIITTDSYLRYSNNRLENINLSEPNFFFDCHWDDTYYFLSKRYRTYAEVIIKQPDNQFPMSMHIEAKLVSLTGERATIISGDIPLKRTIAKK</sequence>
<name>B8CK65_SHEPW</name>
<dbReference type="RefSeq" id="WP_020911146.1">
    <property type="nucleotide sequence ID" value="NC_011566.1"/>
</dbReference>
<dbReference type="AlphaFoldDB" id="B8CK65"/>
<keyword evidence="2" id="KW-1185">Reference proteome</keyword>
<evidence type="ECO:0000313" key="1">
    <source>
        <dbReference type="EMBL" id="ACJ27768.1"/>
    </source>
</evidence>
<gene>
    <name evidence="1" type="ordered locus">swp_0964</name>
</gene>
<accession>B8CK65</accession>
<dbReference type="HOGENOM" id="CLU_137966_0_0_6"/>
<dbReference type="Proteomes" id="UP000000753">
    <property type="component" value="Chromosome"/>
</dbReference>
<organism evidence="1 2">
    <name type="scientific">Shewanella piezotolerans (strain WP3 / JCM 13877)</name>
    <dbReference type="NCBI Taxonomy" id="225849"/>
    <lineage>
        <taxon>Bacteria</taxon>
        <taxon>Pseudomonadati</taxon>
        <taxon>Pseudomonadota</taxon>
        <taxon>Gammaproteobacteria</taxon>
        <taxon>Alteromonadales</taxon>
        <taxon>Shewanellaceae</taxon>
        <taxon>Shewanella</taxon>
    </lineage>
</organism>
<dbReference type="KEGG" id="swp:swp_0964"/>
<reference evidence="1 2" key="1">
    <citation type="journal article" date="2008" name="PLoS ONE">
        <title>Environmental adaptation: genomic analysis of the piezotolerant and psychrotolerant deep-sea iron reducing bacterium Shewanella piezotolerans WP3.</title>
        <authorList>
            <person name="Wang F."/>
            <person name="Wang J."/>
            <person name="Jian H."/>
            <person name="Zhang B."/>
            <person name="Li S."/>
            <person name="Wang F."/>
            <person name="Zeng X."/>
            <person name="Gao L."/>
            <person name="Bartlett D.H."/>
            <person name="Yu J."/>
            <person name="Hu S."/>
            <person name="Xiao X."/>
        </authorList>
    </citation>
    <scope>NUCLEOTIDE SEQUENCE [LARGE SCALE GENOMIC DNA]</scope>
    <source>
        <strain evidence="2">WP3 / JCM 13877</strain>
    </source>
</reference>
<dbReference type="eggNOG" id="ENOG5032QFG">
    <property type="taxonomic scope" value="Bacteria"/>
</dbReference>
<protein>
    <submittedName>
        <fullName evidence="1">Uncharacterized protein</fullName>
    </submittedName>
</protein>
<dbReference type="EMBL" id="CP000472">
    <property type="protein sequence ID" value="ACJ27768.1"/>
    <property type="molecule type" value="Genomic_DNA"/>
</dbReference>
<evidence type="ECO:0000313" key="2">
    <source>
        <dbReference type="Proteomes" id="UP000000753"/>
    </source>
</evidence>
<proteinExistence type="predicted"/>